<dbReference type="EMBL" id="GBRH01245753">
    <property type="protein sequence ID" value="JAD52142.1"/>
    <property type="molecule type" value="Transcribed_RNA"/>
</dbReference>
<protein>
    <submittedName>
        <fullName evidence="1">Uncharacterized protein</fullName>
    </submittedName>
</protein>
<reference evidence="1" key="1">
    <citation type="submission" date="2014-09" db="EMBL/GenBank/DDBJ databases">
        <authorList>
            <person name="Magalhaes I.L.F."/>
            <person name="Oliveira U."/>
            <person name="Santos F.R."/>
            <person name="Vidigal T.H.D.A."/>
            <person name="Brescovit A.D."/>
            <person name="Santos A.J."/>
        </authorList>
    </citation>
    <scope>NUCLEOTIDE SEQUENCE</scope>
    <source>
        <tissue evidence="1">Shoot tissue taken approximately 20 cm above the soil surface</tissue>
    </source>
</reference>
<reference evidence="1" key="2">
    <citation type="journal article" date="2015" name="Data Brief">
        <title>Shoot transcriptome of the giant reed, Arundo donax.</title>
        <authorList>
            <person name="Barrero R.A."/>
            <person name="Guerrero F.D."/>
            <person name="Moolhuijzen P."/>
            <person name="Goolsby J.A."/>
            <person name="Tidwell J."/>
            <person name="Bellgard S.E."/>
            <person name="Bellgard M.I."/>
        </authorList>
    </citation>
    <scope>NUCLEOTIDE SEQUENCE</scope>
    <source>
        <tissue evidence="1">Shoot tissue taken approximately 20 cm above the soil surface</tissue>
    </source>
</reference>
<sequence length="14" mass="1586">MMRACLENFATLSV</sequence>
<evidence type="ECO:0000313" key="1">
    <source>
        <dbReference type="EMBL" id="JAD52142.1"/>
    </source>
</evidence>
<name>A0A0A9AYM0_ARUDO</name>
<organism evidence="1">
    <name type="scientific">Arundo donax</name>
    <name type="common">Giant reed</name>
    <name type="synonym">Donax arundinaceus</name>
    <dbReference type="NCBI Taxonomy" id="35708"/>
    <lineage>
        <taxon>Eukaryota</taxon>
        <taxon>Viridiplantae</taxon>
        <taxon>Streptophyta</taxon>
        <taxon>Embryophyta</taxon>
        <taxon>Tracheophyta</taxon>
        <taxon>Spermatophyta</taxon>
        <taxon>Magnoliopsida</taxon>
        <taxon>Liliopsida</taxon>
        <taxon>Poales</taxon>
        <taxon>Poaceae</taxon>
        <taxon>PACMAD clade</taxon>
        <taxon>Arundinoideae</taxon>
        <taxon>Arundineae</taxon>
        <taxon>Arundo</taxon>
    </lineage>
</organism>
<proteinExistence type="predicted"/>
<accession>A0A0A9AYM0</accession>